<dbReference type="PANTHER" id="PTHR45772">
    <property type="entry name" value="CONSERVED COMPONENT OF ABC TRANSPORTER FOR NATURAL AMINO ACIDS-RELATED"/>
    <property type="match status" value="1"/>
</dbReference>
<dbReference type="GO" id="GO:1903806">
    <property type="term" value="P:L-isoleucine import across plasma membrane"/>
    <property type="evidence" value="ECO:0007669"/>
    <property type="project" value="TreeGrafter"/>
</dbReference>
<evidence type="ECO:0000256" key="1">
    <source>
        <dbReference type="ARBA" id="ARBA00022448"/>
    </source>
</evidence>
<keyword evidence="1" id="KW-0813">Transport</keyword>
<dbReference type="InterPro" id="IPR051120">
    <property type="entry name" value="ABC_AA/LPS_Transport"/>
</dbReference>
<feature type="domain" description="ABC transporter" evidence="4">
    <location>
        <begin position="16"/>
        <end position="249"/>
    </location>
</feature>
<dbReference type="GO" id="GO:0005886">
    <property type="term" value="C:plasma membrane"/>
    <property type="evidence" value="ECO:0007669"/>
    <property type="project" value="TreeGrafter"/>
</dbReference>
<dbReference type="SUPFAM" id="SSF52540">
    <property type="entry name" value="P-loop containing nucleoside triphosphate hydrolases"/>
    <property type="match status" value="1"/>
</dbReference>
<dbReference type="Gene3D" id="3.40.50.300">
    <property type="entry name" value="P-loop containing nucleotide triphosphate hydrolases"/>
    <property type="match status" value="1"/>
</dbReference>
<evidence type="ECO:0000256" key="2">
    <source>
        <dbReference type="ARBA" id="ARBA00022741"/>
    </source>
</evidence>
<dbReference type="Pfam" id="PF00005">
    <property type="entry name" value="ABC_tran"/>
    <property type="match status" value="1"/>
</dbReference>
<protein>
    <submittedName>
        <fullName evidence="5">Branched-chain amino acid transport system ATP-binding protein</fullName>
    </submittedName>
</protein>
<dbReference type="InterPro" id="IPR003593">
    <property type="entry name" value="AAA+_ATPase"/>
</dbReference>
<dbReference type="SMART" id="SM00382">
    <property type="entry name" value="AAA"/>
    <property type="match status" value="1"/>
</dbReference>
<dbReference type="GO" id="GO:0042941">
    <property type="term" value="P:D-alanine transmembrane transport"/>
    <property type="evidence" value="ECO:0007669"/>
    <property type="project" value="TreeGrafter"/>
</dbReference>
<name>A0A1G7U151_9RHOB</name>
<reference evidence="5 6" key="1">
    <citation type="submission" date="2016-10" db="EMBL/GenBank/DDBJ databases">
        <authorList>
            <person name="de Groot N.N."/>
        </authorList>
    </citation>
    <scope>NUCLEOTIDE SEQUENCE [LARGE SCALE GENOMIC DNA]</scope>
    <source>
        <strain evidence="5 6">DSM 27375</strain>
    </source>
</reference>
<dbReference type="GO" id="GO:0015808">
    <property type="term" value="P:L-alanine transport"/>
    <property type="evidence" value="ECO:0007669"/>
    <property type="project" value="TreeGrafter"/>
</dbReference>
<organism evidence="5 6">
    <name type="scientific">Celeribacter baekdonensis</name>
    <dbReference type="NCBI Taxonomy" id="875171"/>
    <lineage>
        <taxon>Bacteria</taxon>
        <taxon>Pseudomonadati</taxon>
        <taxon>Pseudomonadota</taxon>
        <taxon>Alphaproteobacteria</taxon>
        <taxon>Rhodobacterales</taxon>
        <taxon>Roseobacteraceae</taxon>
        <taxon>Celeribacter</taxon>
    </lineage>
</organism>
<evidence type="ECO:0000256" key="3">
    <source>
        <dbReference type="ARBA" id="ARBA00022840"/>
    </source>
</evidence>
<keyword evidence="2" id="KW-0547">Nucleotide-binding</keyword>
<dbReference type="InterPro" id="IPR003439">
    <property type="entry name" value="ABC_transporter-like_ATP-bd"/>
</dbReference>
<sequence>MVSAVTEVFTPLGPVLEARALTKRYGALTVNDAVSFSLAPGEALGVLGPNGAGKTTLLKMLAGSTAPSAGQVLYDGRDMSGLTEPARCRQGIVRTSQVPQPFEQISVWENVLTAAYHGGGHHGDAAEEVAYTALKRTGLLERHDEMAGALSLMGRKRLELSRALACEPKVLLLDEIAGGLTDFEVHDLVVLIQDIRTSGVSIIWIEHVVHALVAVVDRLIALDFGQLIAEGTPDEVMEGEAFKRAYFGQDAILEGAR</sequence>
<evidence type="ECO:0000313" key="6">
    <source>
        <dbReference type="Proteomes" id="UP000182284"/>
    </source>
</evidence>
<evidence type="ECO:0000313" key="5">
    <source>
        <dbReference type="EMBL" id="SDG41051.1"/>
    </source>
</evidence>
<dbReference type="GO" id="GO:0016887">
    <property type="term" value="F:ATP hydrolysis activity"/>
    <property type="evidence" value="ECO:0007669"/>
    <property type="project" value="InterPro"/>
</dbReference>
<dbReference type="GO" id="GO:1903805">
    <property type="term" value="P:L-valine import across plasma membrane"/>
    <property type="evidence" value="ECO:0007669"/>
    <property type="project" value="TreeGrafter"/>
</dbReference>
<dbReference type="PROSITE" id="PS50893">
    <property type="entry name" value="ABC_TRANSPORTER_2"/>
    <property type="match status" value="1"/>
</dbReference>
<dbReference type="GO" id="GO:0005524">
    <property type="term" value="F:ATP binding"/>
    <property type="evidence" value="ECO:0007669"/>
    <property type="project" value="UniProtKB-KW"/>
</dbReference>
<dbReference type="GO" id="GO:0015188">
    <property type="term" value="F:L-isoleucine transmembrane transporter activity"/>
    <property type="evidence" value="ECO:0007669"/>
    <property type="project" value="TreeGrafter"/>
</dbReference>
<proteinExistence type="predicted"/>
<dbReference type="GO" id="GO:0015192">
    <property type="term" value="F:L-phenylalanine transmembrane transporter activity"/>
    <property type="evidence" value="ECO:0007669"/>
    <property type="project" value="TreeGrafter"/>
</dbReference>
<dbReference type="InterPro" id="IPR027417">
    <property type="entry name" value="P-loop_NTPase"/>
</dbReference>
<evidence type="ECO:0000259" key="4">
    <source>
        <dbReference type="PROSITE" id="PS50893"/>
    </source>
</evidence>
<accession>A0A1G7U151</accession>
<dbReference type="GO" id="GO:0005304">
    <property type="term" value="F:L-valine transmembrane transporter activity"/>
    <property type="evidence" value="ECO:0007669"/>
    <property type="project" value="TreeGrafter"/>
</dbReference>
<dbReference type="EMBL" id="FNBL01000019">
    <property type="protein sequence ID" value="SDG41051.1"/>
    <property type="molecule type" value="Genomic_DNA"/>
</dbReference>
<keyword evidence="3 5" id="KW-0067">ATP-binding</keyword>
<dbReference type="Proteomes" id="UP000182284">
    <property type="component" value="Unassembled WGS sequence"/>
</dbReference>
<gene>
    <name evidence="5" type="ORF">SAMN04488117_11941</name>
</gene>
<dbReference type="PANTHER" id="PTHR45772:SF7">
    <property type="entry name" value="AMINO ACID ABC TRANSPORTER ATP-BINDING PROTEIN"/>
    <property type="match status" value="1"/>
</dbReference>
<dbReference type="AlphaFoldDB" id="A0A1G7U151"/>